<dbReference type="PANTHER" id="PTHR37461">
    <property type="entry name" value="ANTI-SIGMA-K FACTOR RSKA"/>
    <property type="match status" value="1"/>
</dbReference>
<keyword evidence="1" id="KW-1133">Transmembrane helix</keyword>
<evidence type="ECO:0000256" key="1">
    <source>
        <dbReference type="SAM" id="Phobius"/>
    </source>
</evidence>
<keyword evidence="1" id="KW-0472">Membrane</keyword>
<reference evidence="3 4" key="1">
    <citation type="submission" date="2018-05" db="EMBL/GenBank/DDBJ databases">
        <title>Chitinophaga sp. K3CV102501T nov., isolated from isolated from a monsoon evergreen broad-leaved forest soil.</title>
        <authorList>
            <person name="Lv Y."/>
        </authorList>
    </citation>
    <scope>NUCLEOTIDE SEQUENCE [LARGE SCALE GENOMIC DNA]</scope>
    <source>
        <strain evidence="3 4">GDMCC 1.1325</strain>
    </source>
</reference>
<organism evidence="3 4">
    <name type="scientific">Chitinophaga flava</name>
    <dbReference type="NCBI Taxonomy" id="2259036"/>
    <lineage>
        <taxon>Bacteria</taxon>
        <taxon>Pseudomonadati</taxon>
        <taxon>Bacteroidota</taxon>
        <taxon>Chitinophagia</taxon>
        <taxon>Chitinophagales</taxon>
        <taxon>Chitinophagaceae</taxon>
        <taxon>Chitinophaga</taxon>
    </lineage>
</organism>
<keyword evidence="1" id="KW-0812">Transmembrane</keyword>
<dbReference type="Proteomes" id="UP000253410">
    <property type="component" value="Unassembled WGS sequence"/>
</dbReference>
<dbReference type="PANTHER" id="PTHR37461:SF1">
    <property type="entry name" value="ANTI-SIGMA-K FACTOR RSKA"/>
    <property type="match status" value="1"/>
</dbReference>
<gene>
    <name evidence="3" type="ORF">DF182_19075</name>
</gene>
<dbReference type="InterPro" id="IPR018764">
    <property type="entry name" value="RskA_C"/>
</dbReference>
<dbReference type="EMBL" id="QFFJ01000002">
    <property type="protein sequence ID" value="RBL88672.1"/>
    <property type="molecule type" value="Genomic_DNA"/>
</dbReference>
<dbReference type="GO" id="GO:0005886">
    <property type="term" value="C:plasma membrane"/>
    <property type="evidence" value="ECO:0007669"/>
    <property type="project" value="InterPro"/>
</dbReference>
<protein>
    <recommendedName>
        <fullName evidence="2">Anti-sigma K factor RskA C-terminal domain-containing protein</fullName>
    </recommendedName>
</protein>
<accession>A0A365XQQ0</accession>
<proteinExistence type="predicted"/>
<dbReference type="RefSeq" id="WP_113617418.1">
    <property type="nucleotide sequence ID" value="NZ_QFFJ01000002.1"/>
</dbReference>
<evidence type="ECO:0000259" key="2">
    <source>
        <dbReference type="Pfam" id="PF10099"/>
    </source>
</evidence>
<dbReference type="GO" id="GO:0006417">
    <property type="term" value="P:regulation of translation"/>
    <property type="evidence" value="ECO:0007669"/>
    <property type="project" value="TreeGrafter"/>
</dbReference>
<keyword evidence="4" id="KW-1185">Reference proteome</keyword>
<feature type="domain" description="Anti-sigma K factor RskA C-terminal" evidence="2">
    <location>
        <begin position="118"/>
        <end position="279"/>
    </location>
</feature>
<dbReference type="OrthoDB" id="1420916at2"/>
<dbReference type="AlphaFoldDB" id="A0A365XQQ0"/>
<dbReference type="Pfam" id="PF10099">
    <property type="entry name" value="RskA_C"/>
    <property type="match status" value="1"/>
</dbReference>
<comment type="caution">
    <text evidence="3">The sequence shown here is derived from an EMBL/GenBank/DDBJ whole genome shotgun (WGS) entry which is preliminary data.</text>
</comment>
<name>A0A365XQQ0_9BACT</name>
<dbReference type="GO" id="GO:0016989">
    <property type="term" value="F:sigma factor antagonist activity"/>
    <property type="evidence" value="ECO:0007669"/>
    <property type="project" value="TreeGrafter"/>
</dbReference>
<feature type="transmembrane region" description="Helical" evidence="1">
    <location>
        <begin position="114"/>
        <end position="137"/>
    </location>
</feature>
<evidence type="ECO:0000313" key="3">
    <source>
        <dbReference type="EMBL" id="RBL88672.1"/>
    </source>
</evidence>
<evidence type="ECO:0000313" key="4">
    <source>
        <dbReference type="Proteomes" id="UP000253410"/>
    </source>
</evidence>
<sequence>MDVQRYISSGILESYVFGLLPESEQGEVETIAEQYPQVKAAVQALLFDREKFVQLYAIAPPPGIKDRLLNILQEEDTPEGNIILPQELRDPALPSSKETPVKKMSGRKTATDRIWKYVAAAIIALFIGSLILNFIFFQGSTDYKSRYESLIAAKQKLDGEKENQSLTAHAELQKELDMLKDPAFKWIKIEGAGANAGQVITVCWNPVSHALFLIAQVMPLPPVGKQYQLWVIRNKKLVDAGIFQSGAPLAQKIQHMKPVESAEGFAVTLEKAGGSTDPSMDQVQLSVKIQK</sequence>
<dbReference type="InterPro" id="IPR051474">
    <property type="entry name" value="Anti-sigma-K/W_factor"/>
</dbReference>